<dbReference type="InterPro" id="IPR004360">
    <property type="entry name" value="Glyas_Fos-R_dOase_dom"/>
</dbReference>
<evidence type="ECO:0000259" key="1">
    <source>
        <dbReference type="PROSITE" id="PS51819"/>
    </source>
</evidence>
<name>A0ABT9EKP7_9SPHN</name>
<dbReference type="PANTHER" id="PTHR33993:SF14">
    <property type="entry name" value="GB|AAF24581.1"/>
    <property type="match status" value="1"/>
</dbReference>
<sequence>MGTLGNPVWFELVTSDPDAAQRFYADVVGWTIAPGEMPGMDYRILSARDGDRVGGLMPRPAGMEAAPVWLVYIGCDDVDRTVAAAQAKGAALQLPPMDVPGAGRLAMLADPQGNPFYVMHGEGTIDSRAFEQHGNSARPGHAVWTELSTPDQDAGIAFYADLFGWRQDGAMPMGPLGEYKFLYNGDAMVGAAMRTTPGAPNGWQSYFLVPDIDAAVGRVAAGGGTLIQGPDEIPGGAFSAVLADPQGARFGLVGTRGAAA</sequence>
<dbReference type="Proteomes" id="UP001230685">
    <property type="component" value="Unassembled WGS sequence"/>
</dbReference>
<dbReference type="CDD" id="cd07247">
    <property type="entry name" value="SgaA_N_like"/>
    <property type="match status" value="2"/>
</dbReference>
<protein>
    <submittedName>
        <fullName evidence="2">VOC family protein</fullName>
    </submittedName>
</protein>
<dbReference type="EMBL" id="JAUUDS010000003">
    <property type="protein sequence ID" value="MDP1027412.1"/>
    <property type="molecule type" value="Genomic_DNA"/>
</dbReference>
<feature type="domain" description="VOC" evidence="1">
    <location>
        <begin position="138"/>
        <end position="255"/>
    </location>
</feature>
<reference evidence="2 3" key="1">
    <citation type="submission" date="2023-07" db="EMBL/GenBank/DDBJ databases">
        <authorList>
            <person name="Kim M.K."/>
        </authorList>
    </citation>
    <scope>NUCLEOTIDE SEQUENCE [LARGE SCALE GENOMIC DNA]</scope>
    <source>
        <strain evidence="2 3">KR1UV-12</strain>
    </source>
</reference>
<keyword evidence="3" id="KW-1185">Reference proteome</keyword>
<dbReference type="Pfam" id="PF00903">
    <property type="entry name" value="Glyoxalase"/>
    <property type="match status" value="2"/>
</dbReference>
<dbReference type="PROSITE" id="PS51819">
    <property type="entry name" value="VOC"/>
    <property type="match status" value="2"/>
</dbReference>
<comment type="caution">
    <text evidence="2">The sequence shown here is derived from an EMBL/GenBank/DDBJ whole genome shotgun (WGS) entry which is preliminary data.</text>
</comment>
<dbReference type="PANTHER" id="PTHR33993">
    <property type="entry name" value="GLYOXALASE-RELATED"/>
    <property type="match status" value="1"/>
</dbReference>
<dbReference type="InterPro" id="IPR037523">
    <property type="entry name" value="VOC_core"/>
</dbReference>
<dbReference type="InterPro" id="IPR029068">
    <property type="entry name" value="Glyas_Bleomycin-R_OHBP_Dase"/>
</dbReference>
<accession>A0ABT9EKP7</accession>
<organism evidence="2 3">
    <name type="scientific">Sphingomonas aurea</name>
    <dbReference type="NCBI Taxonomy" id="3063994"/>
    <lineage>
        <taxon>Bacteria</taxon>
        <taxon>Pseudomonadati</taxon>
        <taxon>Pseudomonadota</taxon>
        <taxon>Alphaproteobacteria</taxon>
        <taxon>Sphingomonadales</taxon>
        <taxon>Sphingomonadaceae</taxon>
        <taxon>Sphingomonas</taxon>
    </lineage>
</organism>
<evidence type="ECO:0000313" key="2">
    <source>
        <dbReference type="EMBL" id="MDP1027412.1"/>
    </source>
</evidence>
<feature type="domain" description="VOC" evidence="1">
    <location>
        <begin position="6"/>
        <end position="121"/>
    </location>
</feature>
<dbReference type="Gene3D" id="3.10.180.10">
    <property type="entry name" value="2,3-Dihydroxybiphenyl 1,2-Dioxygenase, domain 1"/>
    <property type="match status" value="2"/>
</dbReference>
<dbReference type="RefSeq" id="WP_305173113.1">
    <property type="nucleotide sequence ID" value="NZ_JAUUDS010000003.1"/>
</dbReference>
<gene>
    <name evidence="2" type="ORF">Q5H91_09315</name>
</gene>
<evidence type="ECO:0000313" key="3">
    <source>
        <dbReference type="Proteomes" id="UP001230685"/>
    </source>
</evidence>
<dbReference type="InterPro" id="IPR052164">
    <property type="entry name" value="Anthracycline_SecMetBiosynth"/>
</dbReference>
<dbReference type="SUPFAM" id="SSF54593">
    <property type="entry name" value="Glyoxalase/Bleomycin resistance protein/Dihydroxybiphenyl dioxygenase"/>
    <property type="match status" value="2"/>
</dbReference>
<proteinExistence type="predicted"/>